<organism evidence="23 24">
    <name type="scientific">Candidatus Francisella endociliophora</name>
    <dbReference type="NCBI Taxonomy" id="653937"/>
    <lineage>
        <taxon>Bacteria</taxon>
        <taxon>Pseudomonadati</taxon>
        <taxon>Pseudomonadota</taxon>
        <taxon>Gammaproteobacteria</taxon>
        <taxon>Thiotrichales</taxon>
        <taxon>Francisellaceae</taxon>
        <taxon>Francisella</taxon>
    </lineage>
</organism>
<dbReference type="GO" id="GO:0008841">
    <property type="term" value="F:dihydrofolate synthase activity"/>
    <property type="evidence" value="ECO:0007669"/>
    <property type="project" value="UniProtKB-EC"/>
</dbReference>
<gene>
    <name evidence="23" type="ORF">LO80_07615</name>
</gene>
<dbReference type="InterPro" id="IPR001645">
    <property type="entry name" value="Folylpolyglutamate_synth"/>
</dbReference>
<evidence type="ECO:0000256" key="10">
    <source>
        <dbReference type="ARBA" id="ARBA00022741"/>
    </source>
</evidence>
<dbReference type="eggNOG" id="COG0285">
    <property type="taxonomic scope" value="Bacteria"/>
</dbReference>
<keyword evidence="8" id="KW-0436">Ligase</keyword>
<comment type="function">
    <text evidence="1">Functions in two distinct reactions of the de novo folate biosynthetic pathway. Catalyzes the addition of a glutamate residue to dihydropteroate (7,8-dihydropteroate or H2Pte) to form dihydrofolate (7,8-dihydrofolate monoglutamate or H2Pte-Glu). Also catalyzes successive additions of L-glutamate to tetrahydrofolate or 10-formyltetrahydrofolate or 5,10-methylenetetrahydrofolate, leading to folylpolyglutamate derivatives.</text>
</comment>
<dbReference type="OrthoDB" id="9809356at2"/>
<dbReference type="InterPro" id="IPR036615">
    <property type="entry name" value="Mur_ligase_C_dom_sf"/>
</dbReference>
<dbReference type="GO" id="GO:0004326">
    <property type="term" value="F:tetrahydrofolylpolyglutamate synthase activity"/>
    <property type="evidence" value="ECO:0007669"/>
    <property type="project" value="UniProtKB-EC"/>
</dbReference>
<evidence type="ECO:0000256" key="2">
    <source>
        <dbReference type="ARBA" id="ARBA00004799"/>
    </source>
</evidence>
<evidence type="ECO:0000256" key="1">
    <source>
        <dbReference type="ARBA" id="ARBA00002714"/>
    </source>
</evidence>
<evidence type="ECO:0000313" key="23">
    <source>
        <dbReference type="EMBL" id="AIT09851.1"/>
    </source>
</evidence>
<comment type="catalytic activity">
    <reaction evidence="19">
        <text>(6R)-5,10-methylenetetrahydrofolyl-(gamma-L-Glu)(n) + L-glutamate + ATP = (6R)-5,10-methylenetetrahydrofolyl-(gamma-L-Glu)(n+1) + ADP + phosphate + H(+)</text>
        <dbReference type="Rhea" id="RHEA:51912"/>
        <dbReference type="Rhea" id="RHEA-COMP:13257"/>
        <dbReference type="Rhea" id="RHEA-COMP:13258"/>
        <dbReference type="ChEBI" id="CHEBI:15378"/>
        <dbReference type="ChEBI" id="CHEBI:29985"/>
        <dbReference type="ChEBI" id="CHEBI:30616"/>
        <dbReference type="ChEBI" id="CHEBI:43474"/>
        <dbReference type="ChEBI" id="CHEBI:136572"/>
        <dbReference type="ChEBI" id="CHEBI:456216"/>
        <dbReference type="EC" id="6.3.2.17"/>
    </reaction>
</comment>
<comment type="pathway">
    <text evidence="3">Cofactor biosynthesis; tetrahydrofolylpolyglutamate biosynthesis.</text>
</comment>
<comment type="pathway">
    <text evidence="2">Cofactor biosynthesis; tetrahydrofolate biosynthesis; 7,8-dihydrofolate from 2-amino-4-hydroxy-6-hydroxymethyl-7,8-dihydropteridine diphosphate and 4-aminobenzoate: step 2/2.</text>
</comment>
<evidence type="ECO:0000256" key="4">
    <source>
        <dbReference type="ARBA" id="ARBA00008276"/>
    </source>
</evidence>
<dbReference type="EMBL" id="CP009574">
    <property type="protein sequence ID" value="AIT09851.1"/>
    <property type="molecule type" value="Genomic_DNA"/>
</dbReference>
<keyword evidence="9" id="KW-0479">Metal-binding</keyword>
<dbReference type="Proteomes" id="UP000029672">
    <property type="component" value="Chromosome"/>
</dbReference>
<evidence type="ECO:0000256" key="18">
    <source>
        <dbReference type="ARBA" id="ARBA00047808"/>
    </source>
</evidence>
<evidence type="ECO:0000256" key="12">
    <source>
        <dbReference type="ARBA" id="ARBA00022842"/>
    </source>
</evidence>
<feature type="domain" description="Mur ligase C-terminal" evidence="21">
    <location>
        <begin position="259"/>
        <end position="376"/>
    </location>
</feature>
<dbReference type="KEGG" id="frf:LO80_07615"/>
<evidence type="ECO:0000256" key="8">
    <source>
        <dbReference type="ARBA" id="ARBA00022598"/>
    </source>
</evidence>
<dbReference type="GO" id="GO:0046872">
    <property type="term" value="F:metal ion binding"/>
    <property type="evidence" value="ECO:0007669"/>
    <property type="project" value="UniProtKB-KW"/>
</dbReference>
<comment type="catalytic activity">
    <reaction evidence="18">
        <text>10-formyltetrahydrofolyl-(gamma-L-Glu)(n) + L-glutamate + ATP = 10-formyltetrahydrofolyl-(gamma-L-Glu)(n+1) + ADP + phosphate + H(+)</text>
        <dbReference type="Rhea" id="RHEA:51904"/>
        <dbReference type="Rhea" id="RHEA-COMP:13088"/>
        <dbReference type="Rhea" id="RHEA-COMP:14300"/>
        <dbReference type="ChEBI" id="CHEBI:15378"/>
        <dbReference type="ChEBI" id="CHEBI:29985"/>
        <dbReference type="ChEBI" id="CHEBI:30616"/>
        <dbReference type="ChEBI" id="CHEBI:43474"/>
        <dbReference type="ChEBI" id="CHEBI:134413"/>
        <dbReference type="ChEBI" id="CHEBI:456216"/>
        <dbReference type="EC" id="6.3.2.17"/>
    </reaction>
</comment>
<dbReference type="STRING" id="1547445.LO80_07615"/>
<dbReference type="EC" id="6.3.2.12" evidence="5"/>
<dbReference type="EC" id="6.3.2.17" evidence="6"/>
<dbReference type="NCBIfam" id="TIGR01499">
    <property type="entry name" value="folC"/>
    <property type="match status" value="1"/>
</dbReference>
<dbReference type="UniPathway" id="UPA00077">
    <property type="reaction ID" value="UER00157"/>
</dbReference>
<feature type="domain" description="Mur ligase central" evidence="22">
    <location>
        <begin position="42"/>
        <end position="179"/>
    </location>
</feature>
<comment type="catalytic activity">
    <reaction evidence="20">
        <text>7,8-dihydropteroate + L-glutamate + ATP = 7,8-dihydrofolate + ADP + phosphate + H(+)</text>
        <dbReference type="Rhea" id="RHEA:23584"/>
        <dbReference type="ChEBI" id="CHEBI:15378"/>
        <dbReference type="ChEBI" id="CHEBI:17839"/>
        <dbReference type="ChEBI" id="CHEBI:29985"/>
        <dbReference type="ChEBI" id="CHEBI:30616"/>
        <dbReference type="ChEBI" id="CHEBI:43474"/>
        <dbReference type="ChEBI" id="CHEBI:57451"/>
        <dbReference type="ChEBI" id="CHEBI:456216"/>
        <dbReference type="EC" id="6.3.2.12"/>
    </reaction>
</comment>
<dbReference type="PANTHER" id="PTHR11136:SF0">
    <property type="entry name" value="DIHYDROFOLATE SYNTHETASE-RELATED"/>
    <property type="match status" value="1"/>
</dbReference>
<dbReference type="SUPFAM" id="SSF53244">
    <property type="entry name" value="MurD-like peptide ligases, peptide-binding domain"/>
    <property type="match status" value="1"/>
</dbReference>
<dbReference type="Pfam" id="PF02875">
    <property type="entry name" value="Mur_ligase_C"/>
    <property type="match status" value="1"/>
</dbReference>
<dbReference type="RefSeq" id="WP_040010142.1">
    <property type="nucleotide sequence ID" value="NZ_CP009574.1"/>
</dbReference>
<dbReference type="GO" id="GO:0046656">
    <property type="term" value="P:folic acid biosynthetic process"/>
    <property type="evidence" value="ECO:0007669"/>
    <property type="project" value="UniProtKB-KW"/>
</dbReference>
<dbReference type="GO" id="GO:0005524">
    <property type="term" value="F:ATP binding"/>
    <property type="evidence" value="ECO:0007669"/>
    <property type="project" value="UniProtKB-KW"/>
</dbReference>
<dbReference type="SUPFAM" id="SSF53623">
    <property type="entry name" value="MurD-like peptide ligases, catalytic domain"/>
    <property type="match status" value="1"/>
</dbReference>
<keyword evidence="10" id="KW-0547">Nucleotide-binding</keyword>
<dbReference type="InterPro" id="IPR036565">
    <property type="entry name" value="Mur-like_cat_sf"/>
</dbReference>
<evidence type="ECO:0000313" key="24">
    <source>
        <dbReference type="Proteomes" id="UP000029672"/>
    </source>
</evidence>
<evidence type="ECO:0000256" key="13">
    <source>
        <dbReference type="ARBA" id="ARBA00022909"/>
    </source>
</evidence>
<protein>
    <recommendedName>
        <fullName evidence="7">Dihydrofolate synthase/folylpolyglutamate synthase</fullName>
        <ecNumber evidence="5">6.3.2.12</ecNumber>
        <ecNumber evidence="6">6.3.2.17</ecNumber>
    </recommendedName>
    <alternativeName>
        <fullName evidence="16">Folylpoly-gamma-glutamate synthetase-dihydrofolate synthetase</fullName>
    </alternativeName>
    <alternativeName>
        <fullName evidence="14">Folylpolyglutamate synthetase</fullName>
    </alternativeName>
    <alternativeName>
        <fullName evidence="15">Tetrahydrofolylpolyglutamate synthase</fullName>
    </alternativeName>
</protein>
<keyword evidence="12" id="KW-0460">Magnesium</keyword>
<proteinExistence type="inferred from homology"/>
<evidence type="ECO:0000256" key="14">
    <source>
        <dbReference type="ARBA" id="ARBA00030048"/>
    </source>
</evidence>
<sequence length="392" mass="44708">MSVEIKIAKMMAKSDALPCNFHDLLFILDKFNFAKKFQVITIAGTNGKGTTVAMLEELLIANNKSVLSHTSPHVFSFNERISLDKKPICESILLELLERLEELASEYRLSYYQIAFLCACMYSQRVKVDYLLLEVGIGGRLDAANIIDPDITAITNIDFDHCEILGDTLDKIGVEKAGISRKGIPLFLGSHMPKSVYHYANIAGAIIYEDKYEYSCEQCFTHSYNIAMGIAEYLFNRMKISYIPNLEHIRANARFMTLKSDIQNNSYVIVDVAHNPASVKHLFDLLNSKFANRDIRYEAVFGILASKDIKEVLNIAKKYVYKWDVIDLKYLDSRATDINKIKQEFKDQEIVKVEFNKDLSSVYLSKKDTVTVVFGSFVLAGEFIKEYEKHKN</sequence>
<keyword evidence="11" id="KW-0067">ATP-binding</keyword>
<dbReference type="InterPro" id="IPR004101">
    <property type="entry name" value="Mur_ligase_C"/>
</dbReference>
<evidence type="ECO:0000256" key="5">
    <source>
        <dbReference type="ARBA" id="ARBA00013023"/>
    </source>
</evidence>
<dbReference type="Gene3D" id="3.40.1190.10">
    <property type="entry name" value="Mur-like, catalytic domain"/>
    <property type="match status" value="1"/>
</dbReference>
<reference evidence="23 24" key="1">
    <citation type="submission" date="2014-10" db="EMBL/GenBank/DDBJ databases">
        <title>Whole genome sequence of Francisella endociliophora strain FSC1006, isolated from a laboratory culture of the marine ciliate Euplotes raikovi.</title>
        <authorList>
            <person name="Granberg M."/>
            <person name="Backman S."/>
            <person name="Lundmark E."/>
            <person name="Nilsson E."/>
            <person name="Karlsson E."/>
            <person name="Thelaus J."/>
            <person name="Ohrman C."/>
            <person name="Larkeryd A."/>
            <person name="Stenberg P."/>
        </authorList>
    </citation>
    <scope>NUCLEOTIDE SEQUENCE [LARGE SCALE GENOMIC DNA]</scope>
    <source>
        <strain evidence="23 24">FSC1006</strain>
    </source>
</reference>
<evidence type="ECO:0000256" key="3">
    <source>
        <dbReference type="ARBA" id="ARBA00005150"/>
    </source>
</evidence>
<evidence type="ECO:0000256" key="11">
    <source>
        <dbReference type="ARBA" id="ARBA00022840"/>
    </source>
</evidence>
<evidence type="ECO:0000256" key="19">
    <source>
        <dbReference type="ARBA" id="ARBA00049035"/>
    </source>
</evidence>
<evidence type="ECO:0000256" key="20">
    <source>
        <dbReference type="ARBA" id="ARBA00049161"/>
    </source>
</evidence>
<accession>A0A097EQM7</accession>
<dbReference type="HOGENOM" id="CLU_015869_1_0_6"/>
<dbReference type="Gene3D" id="3.90.190.20">
    <property type="entry name" value="Mur ligase, C-terminal domain"/>
    <property type="match status" value="1"/>
</dbReference>
<name>A0A097EQM7_9GAMM</name>
<dbReference type="PANTHER" id="PTHR11136">
    <property type="entry name" value="FOLYLPOLYGLUTAMATE SYNTHASE-RELATED"/>
    <property type="match status" value="1"/>
</dbReference>
<dbReference type="GO" id="GO:0046654">
    <property type="term" value="P:tetrahydrofolate biosynthetic process"/>
    <property type="evidence" value="ECO:0007669"/>
    <property type="project" value="UniProtKB-UniPathway"/>
</dbReference>
<dbReference type="AlphaFoldDB" id="A0A097EQM7"/>
<evidence type="ECO:0000256" key="6">
    <source>
        <dbReference type="ARBA" id="ARBA00013025"/>
    </source>
</evidence>
<evidence type="ECO:0000256" key="17">
    <source>
        <dbReference type="ARBA" id="ARBA00047493"/>
    </source>
</evidence>
<evidence type="ECO:0000256" key="7">
    <source>
        <dbReference type="ARBA" id="ARBA00019357"/>
    </source>
</evidence>
<dbReference type="Pfam" id="PF08245">
    <property type="entry name" value="Mur_ligase_M"/>
    <property type="match status" value="1"/>
</dbReference>
<dbReference type="GO" id="GO:0005737">
    <property type="term" value="C:cytoplasm"/>
    <property type="evidence" value="ECO:0007669"/>
    <property type="project" value="TreeGrafter"/>
</dbReference>
<evidence type="ECO:0000256" key="16">
    <source>
        <dbReference type="ARBA" id="ARBA00032510"/>
    </source>
</evidence>
<keyword evidence="13" id="KW-0289">Folate biosynthesis</keyword>
<evidence type="ECO:0000259" key="22">
    <source>
        <dbReference type="Pfam" id="PF08245"/>
    </source>
</evidence>
<keyword evidence="24" id="KW-1185">Reference proteome</keyword>
<evidence type="ECO:0000256" key="9">
    <source>
        <dbReference type="ARBA" id="ARBA00022723"/>
    </source>
</evidence>
<evidence type="ECO:0000259" key="21">
    <source>
        <dbReference type="Pfam" id="PF02875"/>
    </source>
</evidence>
<evidence type="ECO:0000256" key="15">
    <source>
        <dbReference type="ARBA" id="ARBA00030592"/>
    </source>
</evidence>
<comment type="catalytic activity">
    <reaction evidence="17">
        <text>(6S)-5,6,7,8-tetrahydrofolyl-(gamma-L-Glu)(n) + L-glutamate + ATP = (6S)-5,6,7,8-tetrahydrofolyl-(gamma-L-Glu)(n+1) + ADP + phosphate + H(+)</text>
        <dbReference type="Rhea" id="RHEA:10580"/>
        <dbReference type="Rhea" id="RHEA-COMP:14738"/>
        <dbReference type="Rhea" id="RHEA-COMP:14740"/>
        <dbReference type="ChEBI" id="CHEBI:15378"/>
        <dbReference type="ChEBI" id="CHEBI:29985"/>
        <dbReference type="ChEBI" id="CHEBI:30616"/>
        <dbReference type="ChEBI" id="CHEBI:43474"/>
        <dbReference type="ChEBI" id="CHEBI:141005"/>
        <dbReference type="ChEBI" id="CHEBI:456216"/>
        <dbReference type="EC" id="6.3.2.17"/>
    </reaction>
</comment>
<dbReference type="InterPro" id="IPR013221">
    <property type="entry name" value="Mur_ligase_cen"/>
</dbReference>
<comment type="similarity">
    <text evidence="4">Belongs to the folylpolyglutamate synthase family.</text>
</comment>